<organism evidence="5 6">
    <name type="scientific">Mycobacteroides abscessus subsp. bolletii 1513</name>
    <dbReference type="NCBI Taxonomy" id="1299321"/>
    <lineage>
        <taxon>Bacteria</taxon>
        <taxon>Bacillati</taxon>
        <taxon>Actinomycetota</taxon>
        <taxon>Actinomycetes</taxon>
        <taxon>Mycobacteriales</taxon>
        <taxon>Mycobacteriaceae</taxon>
        <taxon>Mycobacteroides</taxon>
        <taxon>Mycobacteroides abscessus</taxon>
    </lineage>
</organism>
<keyword evidence="2 3" id="KW-0694">RNA-binding</keyword>
<dbReference type="CDD" id="cd02796">
    <property type="entry name" value="tRNA_bind_bactPheRS"/>
    <property type="match status" value="1"/>
</dbReference>
<reference evidence="5 6" key="1">
    <citation type="submission" date="2013-12" db="EMBL/GenBank/DDBJ databases">
        <authorList>
            <person name="Zelazny A."/>
            <person name="Olivier K."/>
            <person name="Holland S."/>
            <person name="Lenaerts A."/>
            <person name="Ordway D."/>
            <person name="DeGroote M.A."/>
            <person name="Parker T."/>
            <person name="Sizemore C."/>
            <person name="Tallon L.J."/>
            <person name="Sadzewicz L.K."/>
            <person name="Sengamalay N."/>
            <person name="Fraser C.M."/>
            <person name="Hine E."/>
            <person name="Shefchek K.A."/>
            <person name="Das S.P."/>
            <person name="Tettelin H."/>
        </authorList>
    </citation>
    <scope>NUCLEOTIDE SEQUENCE [LARGE SCALE GENOMIC DNA]</scope>
    <source>
        <strain evidence="5 6">1513</strain>
    </source>
</reference>
<evidence type="ECO:0000313" key="5">
    <source>
        <dbReference type="EMBL" id="EUA70906.1"/>
    </source>
</evidence>
<evidence type="ECO:0000256" key="3">
    <source>
        <dbReference type="PROSITE-ProRule" id="PRU00209"/>
    </source>
</evidence>
<name>X8DSA6_9MYCO</name>
<dbReference type="Gene3D" id="3.30.56.10">
    <property type="match status" value="1"/>
</dbReference>
<accession>X8DSA6</accession>
<dbReference type="PATRIC" id="fig|1299321.3.peg.2230"/>
<dbReference type="SUPFAM" id="SSF50249">
    <property type="entry name" value="Nucleic acid-binding proteins"/>
    <property type="match status" value="1"/>
</dbReference>
<dbReference type="GO" id="GO:0000049">
    <property type="term" value="F:tRNA binding"/>
    <property type="evidence" value="ECO:0007669"/>
    <property type="project" value="UniProtKB-UniRule"/>
</dbReference>
<comment type="caution">
    <text evidence="5">The sequence shown here is derived from an EMBL/GenBank/DDBJ whole genome shotgun (WGS) entry which is preliminary data.</text>
</comment>
<evidence type="ECO:0000313" key="6">
    <source>
        <dbReference type="Proteomes" id="UP000023351"/>
    </source>
</evidence>
<evidence type="ECO:0000259" key="4">
    <source>
        <dbReference type="PROSITE" id="PS50886"/>
    </source>
</evidence>
<sequence length="177" mass="18851">MTGPLVVGRVAQITELTEFKKPIRFCLVDVGEAEPREIVCGASNFAVDDLVVVALPGVTLPGDFTIATRKTYGHTSDGMICSTSELGLGVESSGSPGILVLPPETAAPGADAIAVVGLDDAIYDLSITPDRGYCLSVRGLARDLACAYDLNFVDPLPYSLFRRQGRRYPYISTPEPE</sequence>
<dbReference type="Pfam" id="PF01588">
    <property type="entry name" value="tRNA_bind"/>
    <property type="match status" value="1"/>
</dbReference>
<keyword evidence="1 3" id="KW-0820">tRNA-binding</keyword>
<dbReference type="PROSITE" id="PS50886">
    <property type="entry name" value="TRBD"/>
    <property type="match status" value="1"/>
</dbReference>
<dbReference type="EMBL" id="JAOJ01000002">
    <property type="protein sequence ID" value="EUA70906.1"/>
    <property type="molecule type" value="Genomic_DNA"/>
</dbReference>
<dbReference type="FunFam" id="2.40.50.140:FF:000045">
    <property type="entry name" value="Phenylalanine--tRNA ligase beta subunit"/>
    <property type="match status" value="1"/>
</dbReference>
<protein>
    <submittedName>
        <fullName evidence="5">Putative tRNA binding domain protein</fullName>
    </submittedName>
</protein>
<feature type="domain" description="TRNA-binding" evidence="4">
    <location>
        <begin position="1"/>
        <end position="113"/>
    </location>
</feature>
<proteinExistence type="predicted"/>
<dbReference type="InterPro" id="IPR033714">
    <property type="entry name" value="tRNA_bind_bactPheRS"/>
</dbReference>
<dbReference type="Gene3D" id="2.40.50.140">
    <property type="entry name" value="Nucleic acid-binding proteins"/>
    <property type="match status" value="1"/>
</dbReference>
<evidence type="ECO:0000256" key="1">
    <source>
        <dbReference type="ARBA" id="ARBA00022555"/>
    </source>
</evidence>
<dbReference type="AlphaFoldDB" id="X8DSA6"/>
<evidence type="ECO:0000256" key="2">
    <source>
        <dbReference type="ARBA" id="ARBA00022884"/>
    </source>
</evidence>
<dbReference type="Proteomes" id="UP000023351">
    <property type="component" value="Unassembled WGS sequence"/>
</dbReference>
<dbReference type="InterPro" id="IPR012340">
    <property type="entry name" value="NA-bd_OB-fold"/>
</dbReference>
<gene>
    <name evidence="5" type="ORF">I540_2307</name>
</gene>
<dbReference type="InterPro" id="IPR002547">
    <property type="entry name" value="tRNA-bd_dom"/>
</dbReference>